<evidence type="ECO:0000313" key="2">
    <source>
        <dbReference type="EMBL" id="OLF55490.1"/>
    </source>
</evidence>
<feature type="domain" description="Putative DNA-binding" evidence="1">
    <location>
        <begin position="3"/>
        <end position="94"/>
    </location>
</feature>
<organism evidence="2 3">
    <name type="scientific">Pseudomonas chlororaphis</name>
    <dbReference type="NCBI Taxonomy" id="587753"/>
    <lineage>
        <taxon>Bacteria</taxon>
        <taxon>Pseudomonadati</taxon>
        <taxon>Pseudomonadota</taxon>
        <taxon>Gammaproteobacteria</taxon>
        <taxon>Pseudomonadales</taxon>
        <taxon>Pseudomonadaceae</taxon>
        <taxon>Pseudomonas</taxon>
    </lineage>
</organism>
<dbReference type="AlphaFoldDB" id="A0A1Q8EUM3"/>
<sequence>MNTQATFASALLDPDRPCPADLYCANGADPASRFAVYRNNVLGSLIDALADGYPVVAQLVGEAFFRAMATLYVRRFPPGSVLLNDYGHDFADFIGAFPPAAGVPYLADVARLERLRVMAYHAADANPVAPEQIAAVMAEPQALGQLRLALHPSLSLLHSDHPVVALWAAHQGDGDWQAIDLTHPQHALVLRHGLDVEVFAIDAGAARFIHCLHRSQPLQTAAADALAIDPAFEPSPSLALLISRGAITCLFPHTET</sequence>
<protein>
    <submittedName>
        <fullName evidence="2">DUF2063 domain-containing protein</fullName>
    </submittedName>
</protein>
<evidence type="ECO:0000259" key="1">
    <source>
        <dbReference type="Pfam" id="PF09836"/>
    </source>
</evidence>
<accession>A0A1Q8EUM3</accession>
<comment type="caution">
    <text evidence="2">The sequence shown here is derived from an EMBL/GenBank/DDBJ whole genome shotgun (WGS) entry which is preliminary data.</text>
</comment>
<gene>
    <name evidence="2" type="ORF">BTN82_05970</name>
</gene>
<dbReference type="Proteomes" id="UP000185578">
    <property type="component" value="Unassembled WGS sequence"/>
</dbReference>
<dbReference type="Pfam" id="PF09836">
    <property type="entry name" value="DUF2063"/>
    <property type="match status" value="1"/>
</dbReference>
<proteinExistence type="predicted"/>
<dbReference type="InterPro" id="IPR018640">
    <property type="entry name" value="DUF2063"/>
</dbReference>
<dbReference type="OrthoDB" id="4146344at2"/>
<name>A0A1Q8EUM3_9PSED</name>
<reference evidence="2 3" key="1">
    <citation type="submission" date="2016-12" db="EMBL/GenBank/DDBJ databases">
        <authorList>
            <person name="Song W.-J."/>
            <person name="Kurnit D.M."/>
        </authorList>
    </citation>
    <scope>NUCLEOTIDE SEQUENCE [LARGE SCALE GENOMIC DNA]</scope>
    <source>
        <strain evidence="2 3">PCL1601</strain>
    </source>
</reference>
<dbReference type="Gene3D" id="1.10.150.690">
    <property type="entry name" value="DUF2063"/>
    <property type="match status" value="1"/>
</dbReference>
<evidence type="ECO:0000313" key="3">
    <source>
        <dbReference type="Proteomes" id="UP000185578"/>
    </source>
</evidence>
<dbReference type="EMBL" id="MSCT01000006">
    <property type="protein sequence ID" value="OLF55490.1"/>
    <property type="molecule type" value="Genomic_DNA"/>
</dbReference>
<dbReference type="InterPro" id="IPR044922">
    <property type="entry name" value="DUF2063_N_sf"/>
</dbReference>
<dbReference type="RefSeq" id="WP_075118237.1">
    <property type="nucleotide sequence ID" value="NZ_MSCT01000006.1"/>
</dbReference>